<evidence type="ECO:0000313" key="4">
    <source>
        <dbReference type="EMBL" id="KAF0914396.1"/>
    </source>
</evidence>
<feature type="domain" description="F-box" evidence="2">
    <location>
        <begin position="57"/>
        <end position="94"/>
    </location>
</feature>
<dbReference type="AlphaFoldDB" id="A0A6G1DPN3"/>
<dbReference type="Proteomes" id="UP000479710">
    <property type="component" value="Unassembled WGS sequence"/>
</dbReference>
<dbReference type="Pfam" id="PF00646">
    <property type="entry name" value="F-box"/>
    <property type="match status" value="1"/>
</dbReference>
<evidence type="ECO:0000259" key="3">
    <source>
        <dbReference type="Pfam" id="PF23622"/>
    </source>
</evidence>
<dbReference type="Pfam" id="PF23622">
    <property type="entry name" value="LRR_At1g61320_AtMIF1"/>
    <property type="match status" value="1"/>
</dbReference>
<reference evidence="4 5" key="1">
    <citation type="submission" date="2019-11" db="EMBL/GenBank/DDBJ databases">
        <title>Whole genome sequence of Oryza granulata.</title>
        <authorList>
            <person name="Li W."/>
        </authorList>
    </citation>
    <scope>NUCLEOTIDE SEQUENCE [LARGE SCALE GENOMIC DNA]</scope>
    <source>
        <strain evidence="5">cv. Menghai</strain>
        <tissue evidence="4">Leaf</tissue>
    </source>
</reference>
<dbReference type="PANTHER" id="PTHR34145:SF8">
    <property type="entry name" value="OS05G0538250 PROTEIN"/>
    <property type="match status" value="1"/>
</dbReference>
<dbReference type="InterPro" id="IPR053772">
    <property type="entry name" value="At1g61320/At1g61330-like"/>
</dbReference>
<dbReference type="InterPro" id="IPR001810">
    <property type="entry name" value="F-box_dom"/>
</dbReference>
<evidence type="ECO:0000259" key="2">
    <source>
        <dbReference type="Pfam" id="PF00646"/>
    </source>
</evidence>
<comment type="caution">
    <text evidence="4">The sequence shown here is derived from an EMBL/GenBank/DDBJ whole genome shotgun (WGS) entry which is preliminary data.</text>
</comment>
<organism evidence="4 5">
    <name type="scientific">Oryza meyeriana var. granulata</name>
    <dbReference type="NCBI Taxonomy" id="110450"/>
    <lineage>
        <taxon>Eukaryota</taxon>
        <taxon>Viridiplantae</taxon>
        <taxon>Streptophyta</taxon>
        <taxon>Embryophyta</taxon>
        <taxon>Tracheophyta</taxon>
        <taxon>Spermatophyta</taxon>
        <taxon>Magnoliopsida</taxon>
        <taxon>Liliopsida</taxon>
        <taxon>Poales</taxon>
        <taxon>Poaceae</taxon>
        <taxon>BOP clade</taxon>
        <taxon>Oryzoideae</taxon>
        <taxon>Oryzeae</taxon>
        <taxon>Oryzinae</taxon>
        <taxon>Oryza</taxon>
        <taxon>Oryza meyeriana</taxon>
    </lineage>
</organism>
<dbReference type="PANTHER" id="PTHR34145">
    <property type="entry name" value="OS02G0105600 PROTEIN"/>
    <property type="match status" value="1"/>
</dbReference>
<gene>
    <name evidence="4" type="ORF">E2562_028488</name>
</gene>
<dbReference type="InterPro" id="IPR036047">
    <property type="entry name" value="F-box-like_dom_sf"/>
</dbReference>
<evidence type="ECO:0000256" key="1">
    <source>
        <dbReference type="SAM" id="MobiDB-lite"/>
    </source>
</evidence>
<feature type="region of interest" description="Disordered" evidence="1">
    <location>
        <begin position="17"/>
        <end position="51"/>
    </location>
</feature>
<keyword evidence="5" id="KW-1185">Reference proteome</keyword>
<dbReference type="OrthoDB" id="667740at2759"/>
<dbReference type="Gene3D" id="3.80.10.10">
    <property type="entry name" value="Ribonuclease Inhibitor"/>
    <property type="match status" value="1"/>
</dbReference>
<sequence>MGHLLLKRLLNMQRERRRRRALAPDESVPSLEKQKGSSYQLDENPRGSKRMRCSGPDLPEEIWQHIHSLMPMRDAARAACLSSAFLHSWRSRPKLTFSIDTVGFGESRTDFIRRIDCIMKKHSGIGVKALTIQFNGFFRAKACSYLESWLQIVVTPRIEELIIVMFSPRGKSYYNFPCSLLCDEGGSSIQHLHLCCCYFRPPAELGCFRSLMRLQLKHVKITGDGLGWLLSASFALEQLELKYCNQIKHIKIPSVLQRLSYIEVSECLRLQVIENKAPNLHSLDIFGLGYSPIQLSFGESSAVKNLSMDCSIVLCHAFAELPSIFPNLETLTIGLLGEMVNTPMVPNTFLPSQVLVHNSF</sequence>
<evidence type="ECO:0008006" key="6">
    <source>
        <dbReference type="Google" id="ProtNLM"/>
    </source>
</evidence>
<dbReference type="SUPFAM" id="SSF52047">
    <property type="entry name" value="RNI-like"/>
    <property type="match status" value="1"/>
</dbReference>
<dbReference type="InterPro" id="IPR055357">
    <property type="entry name" value="LRR_At1g61320_AtMIF1"/>
</dbReference>
<name>A0A6G1DPN3_9ORYZ</name>
<protein>
    <recommendedName>
        <fullName evidence="6">F-box domain-containing protein</fullName>
    </recommendedName>
</protein>
<proteinExistence type="predicted"/>
<accession>A0A6G1DPN3</accession>
<feature type="domain" description="At1g61320/AtMIF1 LRR" evidence="3">
    <location>
        <begin position="118"/>
        <end position="350"/>
    </location>
</feature>
<dbReference type="InterPro" id="IPR032675">
    <property type="entry name" value="LRR_dom_sf"/>
</dbReference>
<evidence type="ECO:0000313" key="5">
    <source>
        <dbReference type="Proteomes" id="UP000479710"/>
    </source>
</evidence>
<dbReference type="SUPFAM" id="SSF81383">
    <property type="entry name" value="F-box domain"/>
    <property type="match status" value="1"/>
</dbReference>
<dbReference type="EMBL" id="SPHZ02000006">
    <property type="protein sequence ID" value="KAF0914396.1"/>
    <property type="molecule type" value="Genomic_DNA"/>
</dbReference>